<dbReference type="InterPro" id="IPR017884">
    <property type="entry name" value="SANT_dom"/>
</dbReference>
<dbReference type="PROSITE" id="PS50934">
    <property type="entry name" value="SWIRM"/>
    <property type="match status" value="1"/>
</dbReference>
<evidence type="ECO:0000313" key="16">
    <source>
        <dbReference type="Proteomes" id="UP000053647"/>
    </source>
</evidence>
<organism evidence="15 16">
    <name type="scientific">Paxillus involutus ATCC 200175</name>
    <dbReference type="NCBI Taxonomy" id="664439"/>
    <lineage>
        <taxon>Eukaryota</taxon>
        <taxon>Fungi</taxon>
        <taxon>Dikarya</taxon>
        <taxon>Basidiomycota</taxon>
        <taxon>Agaricomycotina</taxon>
        <taxon>Agaricomycetes</taxon>
        <taxon>Agaricomycetidae</taxon>
        <taxon>Boletales</taxon>
        <taxon>Paxilineae</taxon>
        <taxon>Paxillaceae</taxon>
        <taxon>Paxillus</taxon>
    </lineage>
</organism>
<dbReference type="PANTHER" id="PTHR12802">
    <property type="entry name" value="SWI/SNF COMPLEX-RELATED"/>
    <property type="match status" value="1"/>
</dbReference>
<dbReference type="InterPro" id="IPR043145">
    <property type="entry name" value="Znf_ZZ_sf"/>
</dbReference>
<dbReference type="Pfam" id="PF00249">
    <property type="entry name" value="Myb_DNA-binding"/>
    <property type="match status" value="1"/>
</dbReference>
<dbReference type="Gene3D" id="1.10.10.10">
    <property type="entry name" value="Winged helix-like DNA-binding domain superfamily/Winged helix DNA-binding domain"/>
    <property type="match status" value="1"/>
</dbReference>
<evidence type="ECO:0000256" key="9">
    <source>
        <dbReference type="SAM" id="Coils"/>
    </source>
</evidence>
<dbReference type="GO" id="GO:0045893">
    <property type="term" value="P:positive regulation of DNA-templated transcription"/>
    <property type="evidence" value="ECO:0007669"/>
    <property type="project" value="TreeGrafter"/>
</dbReference>
<feature type="compositionally biased region" description="Gly residues" evidence="10">
    <location>
        <begin position="63"/>
        <end position="72"/>
    </location>
</feature>
<dbReference type="EMBL" id="KN819335">
    <property type="protein sequence ID" value="KIJ15867.1"/>
    <property type="molecule type" value="Genomic_DNA"/>
</dbReference>
<dbReference type="GO" id="GO:0008270">
    <property type="term" value="F:zinc ion binding"/>
    <property type="evidence" value="ECO:0007669"/>
    <property type="project" value="UniProtKB-KW"/>
</dbReference>
<dbReference type="SUPFAM" id="SSF57850">
    <property type="entry name" value="RING/U-box"/>
    <property type="match status" value="1"/>
</dbReference>
<keyword evidence="7" id="KW-0539">Nucleus</keyword>
<dbReference type="HOGENOM" id="CLU_004447_3_1_1"/>
<feature type="compositionally biased region" description="Polar residues" evidence="10">
    <location>
        <begin position="671"/>
        <end position="689"/>
    </location>
</feature>
<dbReference type="InterPro" id="IPR036388">
    <property type="entry name" value="WH-like_DNA-bd_sf"/>
</dbReference>
<feature type="region of interest" description="Disordered" evidence="10">
    <location>
        <begin position="1"/>
        <end position="113"/>
    </location>
</feature>
<evidence type="ECO:0000256" key="5">
    <source>
        <dbReference type="ARBA" id="ARBA00023125"/>
    </source>
</evidence>
<feature type="domain" description="ZZ-type" evidence="12">
    <location>
        <begin position="329"/>
        <end position="383"/>
    </location>
</feature>
<feature type="compositionally biased region" description="Acidic residues" evidence="10">
    <location>
        <begin position="97"/>
        <end position="113"/>
    </location>
</feature>
<evidence type="ECO:0000256" key="2">
    <source>
        <dbReference type="ARBA" id="ARBA00022771"/>
    </source>
</evidence>
<dbReference type="InterPro" id="IPR001005">
    <property type="entry name" value="SANT/Myb"/>
</dbReference>
<feature type="region of interest" description="Disordered" evidence="10">
    <location>
        <begin position="671"/>
        <end position="707"/>
    </location>
</feature>
<keyword evidence="16" id="KW-1185">Reference proteome</keyword>
<dbReference type="Gene3D" id="1.10.10.60">
    <property type="entry name" value="Homeodomain-like"/>
    <property type="match status" value="1"/>
</dbReference>
<dbReference type="PANTHER" id="PTHR12802:SF41">
    <property type="entry name" value="BRAHMA ASSOCIATED PROTEIN 155 KDA"/>
    <property type="match status" value="1"/>
</dbReference>
<dbReference type="InterPro" id="IPR032451">
    <property type="entry name" value="SMARCC_C"/>
</dbReference>
<dbReference type="SUPFAM" id="SSF46689">
    <property type="entry name" value="Homeodomain-like"/>
    <property type="match status" value="2"/>
</dbReference>
<dbReference type="FunFam" id="1.10.10.60:FF:000014">
    <property type="entry name" value="SWI/SNF complex subunit SMARCC2 isoform C"/>
    <property type="match status" value="1"/>
</dbReference>
<evidence type="ECO:0000256" key="3">
    <source>
        <dbReference type="ARBA" id="ARBA00022833"/>
    </source>
</evidence>
<feature type="domain" description="Myb-like" evidence="11">
    <location>
        <begin position="393"/>
        <end position="435"/>
    </location>
</feature>
<evidence type="ECO:0000259" key="14">
    <source>
        <dbReference type="PROSITE" id="PS51293"/>
    </source>
</evidence>
<keyword evidence="3" id="KW-0862">Zinc</keyword>
<reference evidence="16" key="2">
    <citation type="submission" date="2015-01" db="EMBL/GenBank/DDBJ databases">
        <title>Evolutionary Origins and Diversification of the Mycorrhizal Mutualists.</title>
        <authorList>
            <consortium name="DOE Joint Genome Institute"/>
            <consortium name="Mycorrhizal Genomics Consortium"/>
            <person name="Kohler A."/>
            <person name="Kuo A."/>
            <person name="Nagy L.G."/>
            <person name="Floudas D."/>
            <person name="Copeland A."/>
            <person name="Barry K.W."/>
            <person name="Cichocki N."/>
            <person name="Veneault-Fourrey C."/>
            <person name="LaButti K."/>
            <person name="Lindquist E.A."/>
            <person name="Lipzen A."/>
            <person name="Lundell T."/>
            <person name="Morin E."/>
            <person name="Murat C."/>
            <person name="Riley R."/>
            <person name="Ohm R."/>
            <person name="Sun H."/>
            <person name="Tunlid A."/>
            <person name="Henrissat B."/>
            <person name="Grigoriev I.V."/>
            <person name="Hibbett D.S."/>
            <person name="Martin F."/>
        </authorList>
    </citation>
    <scope>NUCLEOTIDE SEQUENCE [LARGE SCALE GENOMIC DNA]</scope>
    <source>
        <strain evidence="16">ATCC 200175</strain>
    </source>
</reference>
<dbReference type="PROSITE" id="PS51293">
    <property type="entry name" value="SANT"/>
    <property type="match status" value="1"/>
</dbReference>
<dbReference type="InterPro" id="IPR009057">
    <property type="entry name" value="Homeodomain-like_sf"/>
</dbReference>
<dbReference type="OrthoDB" id="118550at2759"/>
<dbReference type="GO" id="GO:0003677">
    <property type="term" value="F:DNA binding"/>
    <property type="evidence" value="ECO:0007669"/>
    <property type="project" value="UniProtKB-KW"/>
</dbReference>
<dbReference type="GO" id="GO:0042393">
    <property type="term" value="F:histone binding"/>
    <property type="evidence" value="ECO:0007669"/>
    <property type="project" value="TreeGrafter"/>
</dbReference>
<dbReference type="SMART" id="SM00291">
    <property type="entry name" value="ZnF_ZZ"/>
    <property type="match status" value="1"/>
</dbReference>
<dbReference type="GO" id="GO:0006338">
    <property type="term" value="P:chromatin remodeling"/>
    <property type="evidence" value="ECO:0007669"/>
    <property type="project" value="UniProtKB-ARBA"/>
</dbReference>
<dbReference type="PROSITE" id="PS50090">
    <property type="entry name" value="MYB_LIKE"/>
    <property type="match status" value="1"/>
</dbReference>
<feature type="domain" description="SANT" evidence="14">
    <location>
        <begin position="388"/>
        <end position="439"/>
    </location>
</feature>
<keyword evidence="9" id="KW-0175">Coiled coil</keyword>
<dbReference type="CDD" id="cd00167">
    <property type="entry name" value="SANT"/>
    <property type="match status" value="1"/>
</dbReference>
<feature type="domain" description="SWIRM" evidence="13">
    <location>
        <begin position="138"/>
        <end position="235"/>
    </location>
</feature>
<name>A0A0C9U926_PAXIN</name>
<feature type="coiled-coil region" evidence="9">
    <location>
        <begin position="615"/>
        <end position="649"/>
    </location>
</feature>
<dbReference type="Pfam" id="PF16495">
    <property type="entry name" value="SWIRM-assoc_1"/>
    <property type="match status" value="1"/>
</dbReference>
<dbReference type="SMART" id="SM00717">
    <property type="entry name" value="SANT"/>
    <property type="match status" value="1"/>
</dbReference>
<evidence type="ECO:0000256" key="8">
    <source>
        <dbReference type="PROSITE-ProRule" id="PRU00228"/>
    </source>
</evidence>
<feature type="compositionally biased region" description="Low complexity" evidence="10">
    <location>
        <begin position="557"/>
        <end position="570"/>
    </location>
</feature>
<evidence type="ECO:0000256" key="4">
    <source>
        <dbReference type="ARBA" id="ARBA00023015"/>
    </source>
</evidence>
<evidence type="ECO:0000313" key="15">
    <source>
        <dbReference type="EMBL" id="KIJ15867.1"/>
    </source>
</evidence>
<evidence type="ECO:0000259" key="11">
    <source>
        <dbReference type="PROSITE" id="PS50090"/>
    </source>
</evidence>
<evidence type="ECO:0000259" key="13">
    <source>
        <dbReference type="PROSITE" id="PS50934"/>
    </source>
</evidence>
<keyword evidence="5" id="KW-0238">DNA-binding</keyword>
<dbReference type="GO" id="GO:0016514">
    <property type="term" value="C:SWI/SNF complex"/>
    <property type="evidence" value="ECO:0007669"/>
    <property type="project" value="TreeGrafter"/>
</dbReference>
<dbReference type="InterPro" id="IPR000433">
    <property type="entry name" value="Znf_ZZ"/>
</dbReference>
<protein>
    <recommendedName>
        <fullName evidence="17">SWIRM-domain-containing protein</fullName>
    </recommendedName>
</protein>
<evidence type="ECO:0000256" key="6">
    <source>
        <dbReference type="ARBA" id="ARBA00023163"/>
    </source>
</evidence>
<dbReference type="FunFam" id="1.10.10.10:FF:000020">
    <property type="entry name" value="SWI/SNF complex subunit SMARCC2 isoform c"/>
    <property type="match status" value="1"/>
</dbReference>
<evidence type="ECO:0000259" key="12">
    <source>
        <dbReference type="PROSITE" id="PS50135"/>
    </source>
</evidence>
<sequence length="707" mass="75657">MDSPKRAGSPSSSSESKRIKLTVPPSQQSQGASPVDPENAPGKRSELDPIQGGDIGNIPNEPDGGGGGGGETSTGEVRVLKEGEGDDDAADVSMGEAADEEVESGDDGDDEDPAQLEATRLKLEEQARKYLAAQTHDIVIPSYSAWFDMSTIHTVERRALPEFFNSRNRSKTPSIYKDYRDFMINTYRLRPTEYLTVTACRRNLAGDVCAIMRVHAFLEQWGLINYQIDPEQRPAALAPPFTGHFRVILDTPRGLQSLHPGTRPSGSHPTSNGASNSQMSSTTLGSNSTPASLELRNSIYQTTSKASRELKPAEAVTLSNGLSTNTKGNMSYQCDTCGTDCTALRYHSLKVKDFELCAPCYLDGRFPSTMFSGDFVKLTAAPPGVGHGADDEWTDQEVLLLLEGIEMYDDDWTAIEDHVGTRTAQQCIRKFLALPIEDPYIAAEGDQGPLRYGRIPFEQADNPVMSVVAFLAGVVNPTVASEAAKTAMHVLTEDGSEENEGAKQAEITDGEGEGEKVEGDTAMEEDAPDASSTPPKAETSKTGTPAPHADDMAVDHPSAPTTDPTTTRTPKIPHSHVARAAGLALKSSARAAAALADAEEASIRSTLASLIKLTLTKLELKMTAFEELEELLEEERKGLESARMALVNERVNLKRMLEGVKAEVGKNAAVTNLGTTGQGTPVSEVQSGTPMEGDSGPVSDGNFAQLG</sequence>
<feature type="region of interest" description="Disordered" evidence="10">
    <location>
        <begin position="254"/>
        <end position="290"/>
    </location>
</feature>
<accession>A0A0C9U926</accession>
<keyword evidence="6" id="KW-0804">Transcription</keyword>
<evidence type="ECO:0000256" key="10">
    <source>
        <dbReference type="SAM" id="MobiDB-lite"/>
    </source>
</evidence>
<proteinExistence type="predicted"/>
<keyword evidence="1" id="KW-0479">Metal-binding</keyword>
<dbReference type="Pfam" id="PF04433">
    <property type="entry name" value="SWIRM"/>
    <property type="match status" value="1"/>
</dbReference>
<feature type="region of interest" description="Disordered" evidence="10">
    <location>
        <begin position="492"/>
        <end position="572"/>
    </location>
</feature>
<dbReference type="PROSITE" id="PS50135">
    <property type="entry name" value="ZF_ZZ_2"/>
    <property type="match status" value="1"/>
</dbReference>
<dbReference type="InterPro" id="IPR007526">
    <property type="entry name" value="SWIRM"/>
</dbReference>
<dbReference type="Gene3D" id="3.30.60.90">
    <property type="match status" value="1"/>
</dbReference>
<dbReference type="AlphaFoldDB" id="A0A0C9U926"/>
<keyword evidence="4" id="KW-0805">Transcription regulation</keyword>
<dbReference type="Proteomes" id="UP000053647">
    <property type="component" value="Unassembled WGS sequence"/>
</dbReference>
<reference evidence="15 16" key="1">
    <citation type="submission" date="2014-06" db="EMBL/GenBank/DDBJ databases">
        <authorList>
            <consortium name="DOE Joint Genome Institute"/>
            <person name="Kuo A."/>
            <person name="Kohler A."/>
            <person name="Nagy L.G."/>
            <person name="Floudas D."/>
            <person name="Copeland A."/>
            <person name="Barry K.W."/>
            <person name="Cichocki N."/>
            <person name="Veneault-Fourrey C."/>
            <person name="LaButti K."/>
            <person name="Lindquist E.A."/>
            <person name="Lipzen A."/>
            <person name="Lundell T."/>
            <person name="Morin E."/>
            <person name="Murat C."/>
            <person name="Sun H."/>
            <person name="Tunlid A."/>
            <person name="Henrissat B."/>
            <person name="Grigoriev I.V."/>
            <person name="Hibbett D.S."/>
            <person name="Martin F."/>
            <person name="Nordberg H.P."/>
            <person name="Cantor M.N."/>
            <person name="Hua S.X."/>
        </authorList>
    </citation>
    <scope>NUCLEOTIDE SEQUENCE [LARGE SCALE GENOMIC DNA]</scope>
    <source>
        <strain evidence="15 16">ATCC 200175</strain>
    </source>
</reference>
<keyword evidence="2 8" id="KW-0863">Zinc-finger</keyword>
<dbReference type="Pfam" id="PF00569">
    <property type="entry name" value="ZZ"/>
    <property type="match status" value="1"/>
</dbReference>
<dbReference type="InterPro" id="IPR041984">
    <property type="entry name" value="Rsc8/Ssr1/Ssr2_ZZ"/>
</dbReference>
<feature type="compositionally biased region" description="Polar residues" evidence="10">
    <location>
        <begin position="264"/>
        <end position="290"/>
    </location>
</feature>
<evidence type="ECO:0000256" key="7">
    <source>
        <dbReference type="ARBA" id="ARBA00023242"/>
    </source>
</evidence>
<evidence type="ECO:0008006" key="17">
    <source>
        <dbReference type="Google" id="ProtNLM"/>
    </source>
</evidence>
<dbReference type="CDD" id="cd02336">
    <property type="entry name" value="ZZ_RSC8"/>
    <property type="match status" value="1"/>
</dbReference>
<gene>
    <name evidence="15" type="ORF">PAXINDRAFT_168856</name>
</gene>
<evidence type="ECO:0000256" key="1">
    <source>
        <dbReference type="ARBA" id="ARBA00022723"/>
    </source>
</evidence>